<comment type="similarity">
    <text evidence="1 3">Belongs to the type-B carboxylesterase/lipase family.</text>
</comment>
<proteinExistence type="inferred from homology"/>
<comment type="caution">
    <text evidence="5">The sequence shown here is derived from an EMBL/GenBank/DDBJ whole genome shotgun (WGS) entry which is preliminary data.</text>
</comment>
<name>A0AA40F1A1_9PEZI</name>
<feature type="domain" description="Carboxylesterase type B" evidence="4">
    <location>
        <begin position="98"/>
        <end position="589"/>
    </location>
</feature>
<evidence type="ECO:0000313" key="6">
    <source>
        <dbReference type="Proteomes" id="UP001172155"/>
    </source>
</evidence>
<dbReference type="InterPro" id="IPR002018">
    <property type="entry name" value="CarbesteraseB"/>
</dbReference>
<accession>A0AA40F1A1</accession>
<dbReference type="GO" id="GO:0016787">
    <property type="term" value="F:hydrolase activity"/>
    <property type="evidence" value="ECO:0007669"/>
    <property type="project" value="UniProtKB-KW"/>
</dbReference>
<protein>
    <recommendedName>
        <fullName evidence="3">Carboxylic ester hydrolase</fullName>
        <ecNumber evidence="3">3.1.1.-</ecNumber>
    </recommendedName>
</protein>
<dbReference type="PROSITE" id="PS00941">
    <property type="entry name" value="CARBOXYLESTERASE_B_2"/>
    <property type="match status" value="1"/>
</dbReference>
<feature type="signal peptide" evidence="3">
    <location>
        <begin position="1"/>
        <end position="19"/>
    </location>
</feature>
<dbReference type="Gene3D" id="3.40.50.1820">
    <property type="entry name" value="alpha/beta hydrolase"/>
    <property type="match status" value="1"/>
</dbReference>
<organism evidence="5 6">
    <name type="scientific">Schizothecium vesticola</name>
    <dbReference type="NCBI Taxonomy" id="314040"/>
    <lineage>
        <taxon>Eukaryota</taxon>
        <taxon>Fungi</taxon>
        <taxon>Dikarya</taxon>
        <taxon>Ascomycota</taxon>
        <taxon>Pezizomycotina</taxon>
        <taxon>Sordariomycetes</taxon>
        <taxon>Sordariomycetidae</taxon>
        <taxon>Sordariales</taxon>
        <taxon>Schizotheciaceae</taxon>
        <taxon>Schizothecium</taxon>
    </lineage>
</organism>
<dbReference type="SUPFAM" id="SSF53474">
    <property type="entry name" value="alpha/beta-Hydrolases"/>
    <property type="match status" value="1"/>
</dbReference>
<evidence type="ECO:0000256" key="1">
    <source>
        <dbReference type="ARBA" id="ARBA00005964"/>
    </source>
</evidence>
<dbReference type="PANTHER" id="PTHR11559">
    <property type="entry name" value="CARBOXYLESTERASE"/>
    <property type="match status" value="1"/>
</dbReference>
<gene>
    <name evidence="5" type="ORF">B0T18DRAFT_364275</name>
</gene>
<dbReference type="Pfam" id="PF00135">
    <property type="entry name" value="COesterase"/>
    <property type="match status" value="1"/>
</dbReference>
<dbReference type="EC" id="3.1.1.-" evidence="3"/>
<dbReference type="FunFam" id="3.40.50.1820:FF:000266">
    <property type="entry name" value="Carboxylic ester hydrolase"/>
    <property type="match status" value="1"/>
</dbReference>
<dbReference type="PROSITE" id="PS00122">
    <property type="entry name" value="CARBOXYLESTERASE_B_1"/>
    <property type="match status" value="1"/>
</dbReference>
<evidence type="ECO:0000259" key="4">
    <source>
        <dbReference type="Pfam" id="PF00135"/>
    </source>
</evidence>
<reference evidence="5" key="1">
    <citation type="submission" date="2023-06" db="EMBL/GenBank/DDBJ databases">
        <title>Genome-scale phylogeny and comparative genomics of the fungal order Sordariales.</title>
        <authorList>
            <consortium name="Lawrence Berkeley National Laboratory"/>
            <person name="Hensen N."/>
            <person name="Bonometti L."/>
            <person name="Westerberg I."/>
            <person name="Brannstrom I.O."/>
            <person name="Guillou S."/>
            <person name="Cros-Aarteil S."/>
            <person name="Calhoun S."/>
            <person name="Haridas S."/>
            <person name="Kuo A."/>
            <person name="Mondo S."/>
            <person name="Pangilinan J."/>
            <person name="Riley R."/>
            <person name="LaButti K."/>
            <person name="Andreopoulos B."/>
            <person name="Lipzen A."/>
            <person name="Chen C."/>
            <person name="Yanf M."/>
            <person name="Daum C."/>
            <person name="Ng V."/>
            <person name="Clum A."/>
            <person name="Steindorff A."/>
            <person name="Ohm R."/>
            <person name="Martin F."/>
            <person name="Silar P."/>
            <person name="Natvig D."/>
            <person name="Lalanne C."/>
            <person name="Gautier V."/>
            <person name="Ament-velasquez S.L."/>
            <person name="Kruys A."/>
            <person name="Hutchinson M.I."/>
            <person name="Powell A.J."/>
            <person name="Barry K."/>
            <person name="Miller A.N."/>
            <person name="Grigoriev I.V."/>
            <person name="Debuchy R."/>
            <person name="Gladieux P."/>
            <person name="Thoren M.H."/>
            <person name="Johannesson H."/>
        </authorList>
    </citation>
    <scope>NUCLEOTIDE SEQUENCE</scope>
    <source>
        <strain evidence="5">SMH3187-1</strain>
    </source>
</reference>
<dbReference type="InterPro" id="IPR019819">
    <property type="entry name" value="Carboxylesterase_B_CS"/>
</dbReference>
<dbReference type="AlphaFoldDB" id="A0AA40F1A1"/>
<dbReference type="InterPro" id="IPR029058">
    <property type="entry name" value="AB_hydrolase_fold"/>
</dbReference>
<dbReference type="Proteomes" id="UP001172155">
    <property type="component" value="Unassembled WGS sequence"/>
</dbReference>
<keyword evidence="6" id="KW-1185">Reference proteome</keyword>
<sequence length="643" mass="67276">MASLKWILSAGLLLSGALAAPSPQAPASSSSGAAPAPVANPLPKVADLADQFVSDLIANATQAEEEQLAASRKRLLSCNAGSSLVVDLGYARYQGYADAATGLNYWKGIRYAAAPTGNLRWKPPRFPAAEPGLPINQANAFGPICPQTLPAVPNVPFIPGDEDCLFLNVYAPANARNLPVLVWIHGGGYGYGDGKQDMTEIINANNKGFVVVSIQYRLGAFGFLSSEEVRERGVVNAGILDQAFALAWIKLFICQFGGNPFSVTISGESAGGSSVLYHDLAVNGALGSLLFDKSIAASPYLPFHYNYDAAFPTSKYYAFSQAAGCPSSGNVFACLVGKDTNTLQQANFAVTQASTYGYWAFYPVTDGAYIMGLPSQQLAAKRVNGKKLLVGANANEGPLFVPPFITTEADLAGWLPAQFPNLSPAQINSILAANPNSANTDPAGLRFETNGVSGGGVNAVNISADSNGQQQRGNNIYAEATFHCPAYWMASAYSDGSKAAYQYQYSVPFASHGADVAAYFGPAGPNLGADFVLAFRQIWGNFVKTGNPSISNAVANGAGSSTPGASNPASAWPVWSPSSPQLLNLNQTGGTPYTFTNQWGTSVTQLQAPGLKNSLSVASATTWEGGRGGRCDFYKSLAPSIPA</sequence>
<evidence type="ECO:0000256" key="3">
    <source>
        <dbReference type="RuleBase" id="RU361235"/>
    </source>
</evidence>
<evidence type="ECO:0000256" key="2">
    <source>
        <dbReference type="ARBA" id="ARBA00022801"/>
    </source>
</evidence>
<dbReference type="InterPro" id="IPR050309">
    <property type="entry name" value="Type-B_Carboxylest/Lipase"/>
</dbReference>
<keyword evidence="3" id="KW-0732">Signal</keyword>
<evidence type="ECO:0000313" key="5">
    <source>
        <dbReference type="EMBL" id="KAK0749077.1"/>
    </source>
</evidence>
<dbReference type="InterPro" id="IPR019826">
    <property type="entry name" value="Carboxylesterase_B_AS"/>
</dbReference>
<dbReference type="EMBL" id="JAUKUD010000003">
    <property type="protein sequence ID" value="KAK0749077.1"/>
    <property type="molecule type" value="Genomic_DNA"/>
</dbReference>
<feature type="chain" id="PRO_5041489598" description="Carboxylic ester hydrolase" evidence="3">
    <location>
        <begin position="20"/>
        <end position="643"/>
    </location>
</feature>
<keyword evidence="2 3" id="KW-0378">Hydrolase</keyword>